<dbReference type="SUPFAM" id="SSF50129">
    <property type="entry name" value="GroES-like"/>
    <property type="match status" value="1"/>
</dbReference>
<dbReference type="AlphaFoldDB" id="A0A8J3IDC8"/>
<comment type="caution">
    <text evidence="2">The sequence shown here is derived from an EMBL/GenBank/DDBJ whole genome shotgun (WGS) entry which is preliminary data.</text>
</comment>
<dbReference type="Gene3D" id="3.40.50.720">
    <property type="entry name" value="NAD(P)-binding Rossmann-like Domain"/>
    <property type="match status" value="1"/>
</dbReference>
<keyword evidence="3" id="KW-1185">Reference proteome</keyword>
<dbReference type="Gene3D" id="3.90.180.10">
    <property type="entry name" value="Medium-chain alcohol dehydrogenases, catalytic domain"/>
    <property type="match status" value="1"/>
</dbReference>
<proteinExistence type="predicted"/>
<evidence type="ECO:0000313" key="3">
    <source>
        <dbReference type="Proteomes" id="UP000612362"/>
    </source>
</evidence>
<dbReference type="PANTHER" id="PTHR43401">
    <property type="entry name" value="L-THREONINE 3-DEHYDROGENASE"/>
    <property type="match status" value="1"/>
</dbReference>
<gene>
    <name evidence="2" type="ORF">KSX_88400</name>
</gene>
<reference evidence="2" key="1">
    <citation type="submission" date="2020-10" db="EMBL/GenBank/DDBJ databases">
        <title>Taxonomic study of unclassified bacteria belonging to the class Ktedonobacteria.</title>
        <authorList>
            <person name="Yabe S."/>
            <person name="Wang C.M."/>
            <person name="Zheng Y."/>
            <person name="Sakai Y."/>
            <person name="Cavaletti L."/>
            <person name="Monciardini P."/>
            <person name="Donadio S."/>
        </authorList>
    </citation>
    <scope>NUCLEOTIDE SEQUENCE</scope>
    <source>
        <strain evidence="2">SOSP1-1</strain>
    </source>
</reference>
<dbReference type="Proteomes" id="UP000612362">
    <property type="component" value="Unassembled WGS sequence"/>
</dbReference>
<evidence type="ECO:0000256" key="1">
    <source>
        <dbReference type="ARBA" id="ARBA00023002"/>
    </source>
</evidence>
<dbReference type="PANTHER" id="PTHR43401:SF2">
    <property type="entry name" value="L-THREONINE 3-DEHYDROGENASE"/>
    <property type="match status" value="1"/>
</dbReference>
<protein>
    <submittedName>
        <fullName evidence="2">Uncharacterized protein</fullName>
    </submittedName>
</protein>
<organism evidence="2 3">
    <name type="scientific">Ktedonospora formicarum</name>
    <dbReference type="NCBI Taxonomy" id="2778364"/>
    <lineage>
        <taxon>Bacteria</taxon>
        <taxon>Bacillati</taxon>
        <taxon>Chloroflexota</taxon>
        <taxon>Ktedonobacteria</taxon>
        <taxon>Ktedonobacterales</taxon>
        <taxon>Ktedonobacteraceae</taxon>
        <taxon>Ktedonospora</taxon>
    </lineage>
</organism>
<dbReference type="InterPro" id="IPR050129">
    <property type="entry name" value="Zn_alcohol_dh"/>
</dbReference>
<name>A0A8J3IDC8_9CHLR</name>
<evidence type="ECO:0000313" key="2">
    <source>
        <dbReference type="EMBL" id="GHO50677.1"/>
    </source>
</evidence>
<sequence>MAFVLQKWMCGLEEARWIHFHVSLAMRSVVLLSRLENLGVGNKVGVWIPEGGYAEYVAAKPEDCVCVEDVPLEQVLLEPLSCAINAVEQANISFGDDILIVGAGFMGNLVQKLVHLQVP</sequence>
<dbReference type="InterPro" id="IPR011032">
    <property type="entry name" value="GroES-like_sf"/>
</dbReference>
<accession>A0A8J3IDC8</accession>
<keyword evidence="1" id="KW-0560">Oxidoreductase</keyword>
<dbReference type="EMBL" id="BNJF01000009">
    <property type="protein sequence ID" value="GHO50677.1"/>
    <property type="molecule type" value="Genomic_DNA"/>
</dbReference>
<dbReference type="GO" id="GO:0016491">
    <property type="term" value="F:oxidoreductase activity"/>
    <property type="evidence" value="ECO:0007669"/>
    <property type="project" value="UniProtKB-KW"/>
</dbReference>